<dbReference type="GO" id="GO:0000439">
    <property type="term" value="C:transcription factor TFIIH core complex"/>
    <property type="evidence" value="ECO:0007669"/>
    <property type="project" value="UniProtKB-UniRule"/>
</dbReference>
<dbReference type="GO" id="GO:0006355">
    <property type="term" value="P:regulation of DNA-templated transcription"/>
    <property type="evidence" value="ECO:0007669"/>
    <property type="project" value="InterPro"/>
</dbReference>
<evidence type="ECO:0000256" key="1">
    <source>
        <dbReference type="ARBA" id="ARBA00004123"/>
    </source>
</evidence>
<proteinExistence type="inferred from homology"/>
<evidence type="ECO:0000313" key="12">
    <source>
        <dbReference type="EMBL" id="CAJ1934178.1"/>
    </source>
</evidence>
<dbReference type="PANTHER" id="PTHR12831">
    <property type="entry name" value="TRANSCRIPTION INITIATION FACTOR IIH TFIIH , POLYPEPTIDE 3-RELATED"/>
    <property type="match status" value="1"/>
</dbReference>
<name>A0AAD2CJS1_9STRA</name>
<gene>
    <name evidence="12" type="ORF">CYCCA115_LOCUS3626</name>
</gene>
<keyword evidence="5 11" id="KW-0863">Zinc-finger</keyword>
<dbReference type="InterPro" id="IPR036465">
    <property type="entry name" value="vWFA_dom_sf"/>
</dbReference>
<evidence type="ECO:0008006" key="14">
    <source>
        <dbReference type="Google" id="ProtNLM"/>
    </source>
</evidence>
<keyword evidence="13" id="KW-1185">Reference proteome</keyword>
<reference evidence="12" key="1">
    <citation type="submission" date="2023-08" db="EMBL/GenBank/DDBJ databases">
        <authorList>
            <person name="Audoor S."/>
            <person name="Bilcke G."/>
        </authorList>
    </citation>
    <scope>NUCLEOTIDE SEQUENCE</scope>
</reference>
<dbReference type="Proteomes" id="UP001295423">
    <property type="component" value="Unassembled WGS sequence"/>
</dbReference>
<keyword evidence="7 11" id="KW-0805">Transcription regulation</keyword>
<comment type="subcellular location">
    <subcellularLocation>
        <location evidence="1 11">Nucleus</location>
    </subcellularLocation>
</comment>
<dbReference type="PANTHER" id="PTHR12831:SF0">
    <property type="entry name" value="GENERAL TRANSCRIPTION FACTOR IIH SUBUNIT 3"/>
    <property type="match status" value="1"/>
</dbReference>
<evidence type="ECO:0000256" key="5">
    <source>
        <dbReference type="ARBA" id="ARBA00022771"/>
    </source>
</evidence>
<comment type="caution">
    <text evidence="12">The sequence shown here is derived from an EMBL/GenBank/DDBJ whole genome shotgun (WGS) entry which is preliminary data.</text>
</comment>
<dbReference type="EMBL" id="CAKOGP040000335">
    <property type="protein sequence ID" value="CAJ1934178.1"/>
    <property type="molecule type" value="Genomic_DNA"/>
</dbReference>
<keyword evidence="8 11" id="KW-0804">Transcription</keyword>
<sequence length="353" mass="37824">MAPSRSNENPLTALVVDVSPVAWGDRDLRRSASDRQRKAAGKSSSGQPLILEELLVSIQAFASAFISLERDSALFIVAVAGNEVSVVYPRKDDLEAFFSSNESKQDSGKMQTLLIQGVAELIARAAKGVGDIKNQTTASHGAIASGLSVALCLVNRFLVATNAGLSALRSEHAWNRGNADDEGVIAAIGGIDRKSSNKRARAWSPRALVIQASDDRPSDYNAIMNCAFASVKHRVVVDGCFLRCDDTSASSAFLEQTCDLTGGLFLPLSAAAQANKALTEVLLSVFLPPRSCRNKLNLPAINEVDFRARSFDTGKSTNIAFVCNQCLSIFEEKPKRSCPTCGAEIRSKKNRGT</sequence>
<evidence type="ECO:0000313" key="13">
    <source>
        <dbReference type="Proteomes" id="UP001295423"/>
    </source>
</evidence>
<evidence type="ECO:0000256" key="6">
    <source>
        <dbReference type="ARBA" id="ARBA00022833"/>
    </source>
</evidence>
<dbReference type="GO" id="GO:0005675">
    <property type="term" value="C:transcription factor TFIIH holo complex"/>
    <property type="evidence" value="ECO:0007669"/>
    <property type="project" value="UniProtKB-UniRule"/>
</dbReference>
<dbReference type="GO" id="GO:0006289">
    <property type="term" value="P:nucleotide-excision repair"/>
    <property type="evidence" value="ECO:0007669"/>
    <property type="project" value="UniProtKB-UniRule"/>
</dbReference>
<keyword evidence="9 11" id="KW-0234">DNA repair</keyword>
<dbReference type="AlphaFoldDB" id="A0AAD2CJS1"/>
<dbReference type="InterPro" id="IPR004600">
    <property type="entry name" value="TFIIH_Tfb4/GTF2H3"/>
</dbReference>
<dbReference type="GO" id="GO:0008270">
    <property type="term" value="F:zinc ion binding"/>
    <property type="evidence" value="ECO:0007669"/>
    <property type="project" value="UniProtKB-KW"/>
</dbReference>
<keyword evidence="6 11" id="KW-0862">Zinc</keyword>
<organism evidence="12 13">
    <name type="scientific">Cylindrotheca closterium</name>
    <dbReference type="NCBI Taxonomy" id="2856"/>
    <lineage>
        <taxon>Eukaryota</taxon>
        <taxon>Sar</taxon>
        <taxon>Stramenopiles</taxon>
        <taxon>Ochrophyta</taxon>
        <taxon>Bacillariophyta</taxon>
        <taxon>Bacillariophyceae</taxon>
        <taxon>Bacillariophycidae</taxon>
        <taxon>Bacillariales</taxon>
        <taxon>Bacillariaceae</taxon>
        <taxon>Cylindrotheca</taxon>
    </lineage>
</organism>
<keyword evidence="4 11" id="KW-0227">DNA damage</keyword>
<evidence type="ECO:0000256" key="4">
    <source>
        <dbReference type="ARBA" id="ARBA00022763"/>
    </source>
</evidence>
<keyword evidence="10 11" id="KW-0539">Nucleus</keyword>
<evidence type="ECO:0000256" key="10">
    <source>
        <dbReference type="ARBA" id="ARBA00023242"/>
    </source>
</evidence>
<evidence type="ECO:0000256" key="7">
    <source>
        <dbReference type="ARBA" id="ARBA00023015"/>
    </source>
</evidence>
<evidence type="ECO:0000256" key="9">
    <source>
        <dbReference type="ARBA" id="ARBA00023204"/>
    </source>
</evidence>
<evidence type="ECO:0000256" key="11">
    <source>
        <dbReference type="RuleBase" id="RU368090"/>
    </source>
</evidence>
<evidence type="ECO:0000256" key="3">
    <source>
        <dbReference type="ARBA" id="ARBA00022723"/>
    </source>
</evidence>
<comment type="similarity">
    <text evidence="2 11">Belongs to the TFB4 family.</text>
</comment>
<dbReference type="Gene3D" id="3.40.50.410">
    <property type="entry name" value="von Willebrand factor, type A domain"/>
    <property type="match status" value="1"/>
</dbReference>
<protein>
    <recommendedName>
        <fullName evidence="14">General transcription factor IIH subunit 3</fullName>
    </recommendedName>
</protein>
<accession>A0AAD2CJS1</accession>
<evidence type="ECO:0000256" key="8">
    <source>
        <dbReference type="ARBA" id="ARBA00023163"/>
    </source>
</evidence>
<keyword evidence="3 11" id="KW-0479">Metal-binding</keyword>
<dbReference type="Pfam" id="PF03850">
    <property type="entry name" value="Tfb4"/>
    <property type="match status" value="1"/>
</dbReference>
<evidence type="ECO:0000256" key="2">
    <source>
        <dbReference type="ARBA" id="ARBA00005273"/>
    </source>
</evidence>